<dbReference type="InterPro" id="IPR028098">
    <property type="entry name" value="Glyco_trans_4-like_N"/>
</dbReference>
<dbReference type="PANTHER" id="PTHR45947">
    <property type="entry name" value="SULFOQUINOVOSYL TRANSFERASE SQD2"/>
    <property type="match status" value="1"/>
</dbReference>
<dbReference type="Pfam" id="PF13439">
    <property type="entry name" value="Glyco_transf_4"/>
    <property type="match status" value="1"/>
</dbReference>
<dbReference type="InterPro" id="IPR001296">
    <property type="entry name" value="Glyco_trans_1"/>
</dbReference>
<dbReference type="Proteomes" id="UP000317770">
    <property type="component" value="Unassembled WGS sequence"/>
</dbReference>
<evidence type="ECO:0000313" key="3">
    <source>
        <dbReference type="EMBL" id="TVX79112.1"/>
    </source>
</evidence>
<dbReference type="InterPro" id="IPR050194">
    <property type="entry name" value="Glycosyltransferase_grp1"/>
</dbReference>
<dbReference type="GO" id="GO:0016757">
    <property type="term" value="F:glycosyltransferase activity"/>
    <property type="evidence" value="ECO:0007669"/>
    <property type="project" value="InterPro"/>
</dbReference>
<name>A0A8B5XWF4_9BACI</name>
<dbReference type="Pfam" id="PF00534">
    <property type="entry name" value="Glycos_transf_1"/>
    <property type="match status" value="1"/>
</dbReference>
<evidence type="ECO:0000259" key="2">
    <source>
        <dbReference type="Pfam" id="PF13439"/>
    </source>
</evidence>
<proteinExistence type="predicted"/>
<feature type="domain" description="Glycosyltransferase subfamily 4-like N-terminal" evidence="2">
    <location>
        <begin position="20"/>
        <end position="172"/>
    </location>
</feature>
<dbReference type="Gene3D" id="3.40.50.2000">
    <property type="entry name" value="Glycogen Phosphorylase B"/>
    <property type="match status" value="2"/>
</dbReference>
<dbReference type="AlphaFoldDB" id="A0A8B5XWF4"/>
<gene>
    <name evidence="3" type="ORF">FQP34_17395</name>
</gene>
<comment type="caution">
    <text evidence="3">The sequence shown here is derived from an EMBL/GenBank/DDBJ whole genome shotgun (WGS) entry which is preliminary data.</text>
</comment>
<dbReference type="PANTHER" id="PTHR45947:SF3">
    <property type="entry name" value="SULFOQUINOVOSYL TRANSFERASE SQD2"/>
    <property type="match status" value="1"/>
</dbReference>
<dbReference type="EMBL" id="VNKI01000008">
    <property type="protein sequence ID" value="TVX79112.1"/>
    <property type="molecule type" value="Genomic_DNA"/>
</dbReference>
<dbReference type="SUPFAM" id="SSF53756">
    <property type="entry name" value="UDP-Glycosyltransferase/glycogen phosphorylase"/>
    <property type="match status" value="1"/>
</dbReference>
<keyword evidence="3" id="KW-0808">Transferase</keyword>
<protein>
    <submittedName>
        <fullName evidence="3">Glycosyltransferase family 1 protein</fullName>
    </submittedName>
</protein>
<evidence type="ECO:0000259" key="1">
    <source>
        <dbReference type="Pfam" id="PF00534"/>
    </source>
</evidence>
<reference evidence="3 4" key="1">
    <citation type="submission" date="2019-07" db="EMBL/GenBank/DDBJ databases">
        <title>Genome assembly of Bacillus simplex strain GGC-P6A.</title>
        <authorList>
            <person name="Jennings M.E."/>
            <person name="Barton H.A."/>
        </authorList>
    </citation>
    <scope>NUCLEOTIDE SEQUENCE [LARGE SCALE GENOMIC DNA]</scope>
    <source>
        <strain evidence="3 4">GGC-P6A</strain>
    </source>
</reference>
<evidence type="ECO:0000313" key="4">
    <source>
        <dbReference type="Proteomes" id="UP000317770"/>
    </source>
</evidence>
<feature type="domain" description="Glycosyl transferase family 1" evidence="1">
    <location>
        <begin position="181"/>
        <end position="331"/>
    </location>
</feature>
<sequence length="372" mass="42489">MVKAKQLKVLIISTTGFKLDGITNVILNYYRAMDKSDMQIDFVVGNDIFNDLKIELESCGSRIYKIGGRMKKTWAYINRLSSLIQENNYDIVHAHGNSCTLALEMYAAKKGGAKIRIPHSHNSKNKYKVIHLMLRGIFNSTYTHGFACGKMAGEWLYNEKPFKVIKNGINIDEYRYNAEVRERYRKKYNLVGKKVIGHVGHFTYQKNHDYLLDIFVELYQLDSNYRLLLIGDGELKPAIEKRVSKLGLSDFVIFAGKTLETPQLMQAMDIVVMPSRFEGLPLTLVEAQTASLSCYVSDAISKEAGITGLVKFIELDNSPKEWASIIEKNEKTNREEVKEIIVKEIIESGYSIVESAQEMKKLYKSYFLQGKN</sequence>
<dbReference type="CDD" id="cd03812">
    <property type="entry name" value="GT4_CapH-like"/>
    <property type="match status" value="1"/>
</dbReference>
<organism evidence="3 4">
    <name type="scientific">Peribacillus simplex</name>
    <dbReference type="NCBI Taxonomy" id="1478"/>
    <lineage>
        <taxon>Bacteria</taxon>
        <taxon>Bacillati</taxon>
        <taxon>Bacillota</taxon>
        <taxon>Bacilli</taxon>
        <taxon>Bacillales</taxon>
        <taxon>Bacillaceae</taxon>
        <taxon>Peribacillus</taxon>
    </lineage>
</organism>
<accession>A0A8B5XWF4</accession>